<proteinExistence type="predicted"/>
<evidence type="ECO:0000313" key="2">
    <source>
        <dbReference type="Proteomes" id="UP000828048"/>
    </source>
</evidence>
<reference evidence="1 2" key="1">
    <citation type="journal article" date="2021" name="Hortic Res">
        <title>High-quality reference genome and annotation aids understanding of berry development for evergreen blueberry (Vaccinium darrowii).</title>
        <authorList>
            <person name="Yu J."/>
            <person name="Hulse-Kemp A.M."/>
            <person name="Babiker E."/>
            <person name="Staton M."/>
        </authorList>
    </citation>
    <scope>NUCLEOTIDE SEQUENCE [LARGE SCALE GENOMIC DNA]</scope>
    <source>
        <strain evidence="2">cv. NJ 8807/NJ 8810</strain>
        <tissue evidence="1">Young leaf</tissue>
    </source>
</reference>
<dbReference type="Proteomes" id="UP000828048">
    <property type="component" value="Chromosome 3"/>
</dbReference>
<protein>
    <submittedName>
        <fullName evidence="1">Uncharacterized protein</fullName>
    </submittedName>
</protein>
<keyword evidence="2" id="KW-1185">Reference proteome</keyword>
<sequence length="290" mass="32565">MFYFSATTPHGVRREKSTVGTKISGRRINRAADSHTRLYKASQSSSHSITCRPPANLITTFCHLYLYLLSRVFKKKTILLEMEHSDQYAICIQNGMTKVEEGDRIHQIIKNCMVTGLGNDTKVVAIHRNLNSGPTGQVRLESFRIFREVVANKCGGNANVKHAWYGASRDEIYEIIRHGFCRIYDEGSDSYGFGVYLSPLDSAGDCVSSSVPDEHGMRHMLMCQVLLGKMEEVRVGSNQHEPSSTEFDSGVDNISAPRKHIIWGAYMNSHILPQYVVSFKMPDVKGEGRI</sequence>
<accession>A0ACB7YVL6</accession>
<dbReference type="EMBL" id="CM037153">
    <property type="protein sequence ID" value="KAH7857523.1"/>
    <property type="molecule type" value="Genomic_DNA"/>
</dbReference>
<name>A0ACB7YVL6_9ERIC</name>
<organism evidence="1 2">
    <name type="scientific">Vaccinium darrowii</name>
    <dbReference type="NCBI Taxonomy" id="229202"/>
    <lineage>
        <taxon>Eukaryota</taxon>
        <taxon>Viridiplantae</taxon>
        <taxon>Streptophyta</taxon>
        <taxon>Embryophyta</taxon>
        <taxon>Tracheophyta</taxon>
        <taxon>Spermatophyta</taxon>
        <taxon>Magnoliopsida</taxon>
        <taxon>eudicotyledons</taxon>
        <taxon>Gunneridae</taxon>
        <taxon>Pentapetalae</taxon>
        <taxon>asterids</taxon>
        <taxon>Ericales</taxon>
        <taxon>Ericaceae</taxon>
        <taxon>Vaccinioideae</taxon>
        <taxon>Vaccinieae</taxon>
        <taxon>Vaccinium</taxon>
    </lineage>
</organism>
<gene>
    <name evidence="1" type="ORF">Vadar_013627</name>
</gene>
<comment type="caution">
    <text evidence="1">The sequence shown here is derived from an EMBL/GenBank/DDBJ whole genome shotgun (WGS) entry which is preliminary data.</text>
</comment>
<evidence type="ECO:0000313" key="1">
    <source>
        <dbReference type="EMBL" id="KAH7857523.1"/>
    </source>
</evidence>